<protein>
    <submittedName>
        <fullName evidence="1">Uncharacterized protein</fullName>
    </submittedName>
</protein>
<sequence>MAQQDHEILNIYIHNIQYFIHLYSVFHKHTNVSYTYIFHKHTMYHSIFIFQHTN</sequence>
<evidence type="ECO:0000313" key="1">
    <source>
        <dbReference type="EMBL" id="CAG5130960.1"/>
    </source>
</evidence>
<organism evidence="1 2">
    <name type="scientific">Candidula unifasciata</name>
    <dbReference type="NCBI Taxonomy" id="100452"/>
    <lineage>
        <taxon>Eukaryota</taxon>
        <taxon>Metazoa</taxon>
        <taxon>Spiralia</taxon>
        <taxon>Lophotrochozoa</taxon>
        <taxon>Mollusca</taxon>
        <taxon>Gastropoda</taxon>
        <taxon>Heterobranchia</taxon>
        <taxon>Euthyneura</taxon>
        <taxon>Panpulmonata</taxon>
        <taxon>Eupulmonata</taxon>
        <taxon>Stylommatophora</taxon>
        <taxon>Helicina</taxon>
        <taxon>Helicoidea</taxon>
        <taxon>Geomitridae</taxon>
        <taxon>Candidula</taxon>
    </lineage>
</organism>
<dbReference type="Proteomes" id="UP000678393">
    <property type="component" value="Unassembled WGS sequence"/>
</dbReference>
<gene>
    <name evidence="1" type="ORF">CUNI_LOCUS16518</name>
</gene>
<proteinExistence type="predicted"/>
<accession>A0A8S3ZSW2</accession>
<evidence type="ECO:0000313" key="2">
    <source>
        <dbReference type="Proteomes" id="UP000678393"/>
    </source>
</evidence>
<reference evidence="1" key="1">
    <citation type="submission" date="2021-04" db="EMBL/GenBank/DDBJ databases">
        <authorList>
            <consortium name="Molecular Ecology Group"/>
        </authorList>
    </citation>
    <scope>NUCLEOTIDE SEQUENCE</scope>
</reference>
<feature type="non-terminal residue" evidence="1">
    <location>
        <position position="54"/>
    </location>
</feature>
<name>A0A8S3ZSW2_9EUPU</name>
<dbReference type="EMBL" id="CAJHNH020004379">
    <property type="protein sequence ID" value="CAG5130960.1"/>
    <property type="molecule type" value="Genomic_DNA"/>
</dbReference>
<dbReference type="AlphaFoldDB" id="A0A8S3ZSW2"/>
<comment type="caution">
    <text evidence="1">The sequence shown here is derived from an EMBL/GenBank/DDBJ whole genome shotgun (WGS) entry which is preliminary data.</text>
</comment>
<keyword evidence="2" id="KW-1185">Reference proteome</keyword>